<sequence>MSGRGPQLPRSEAKEEEGAMHHGGSFKVYMQNKNLKLQEQFEAAQLQQAQQSELFKGVAIHVNGRTVPSHQELKQIMALHGGRFETYYYRNRVTHIICNNLPDTKLKQLAHARDPVPIVKPEWIVASLRAGQLLPTKDFLLQTMRDLPGQRQLFEFRAHAAAALAPQEMYPALQQQQQQQQDATDEQQHDEALQQQLQEQEQEELQEQQQQQWQTQTVQQQQQQQEQPGQPLQQHPQQQQQQMMMPPPRPVQQPPPQQPQQQQQQQQQQRPPDTFLETHQQQQQQHQQPQQQEQQQDATDEQQHDEALQQQLQEQEQEELQEQQQQQWQMQTVQQQQQQQQQEQPGQPLQQHPQQQQQQMMMPPPRPVQQPPPQQPQQQQQQQQQQRPPDTFLETQQQQQQQHQQPQQQQQQQQQQQPPPQRPPDTSLEAAQAAAASLRASCDMLKGPPRSTADDPQGFVGSFFKSSRLHFIGSWKARIEALMAEQQQQQPAAAAAAAGPLSGFLRGQQQQQRLQKGGGGAAAAAAAAGQRVVVHLDMDCFFAAVAAVGRPQFAGKPLAVCHSNSAQGSAEVSSANYEARACGIRAGMFMSDAKARCPGLLVVPYEFDKYEEISEQVRMKRAAPGLLVVPYEFDKYEEISEQVYRILLRHTPVVQPLSCDEAFFDITGLPGDPQQRVAQIRGEIEAATSCTASAGIGPNMLLARLATKAAKPNGQALIRPDQARQVLGDLAVDALPGVGWALKGKLAELGITQCRQVWSSSKELLMRKLGTQTGAALWQHAHGIDQRQVEPPKARRSIGADVNWGVRFDSDADADKFLRELCTEVASRLAAAGTRARTITLKLKRRQTNAPEPVKFLGHGACDNLSRSVTLGAFVRSAAELYASAVLLLRGMGVPSEEVRGMGITVSRLEGEAASHAAKPSGPAPAKVPPAKHGVYDPARQPAWLMALMQQADKQQQQDGRKDSNADSADIQQQQQQQRKRPWIDPPDGAAAAAAAAAEQHTPSKKLRPAAASSPAAVGKQMTLHGALAGQQQKQQSAPQGSLQAAHQQDIQRQQQQQDNVLLDSPGSAAAAAIDGSDDVEAAGYASLSAPQSPCSQDVLLLGSLPDASPPETDPAAAAFEAAAAAAATAGPHERSRLAAAAAAAGGLGSMEEEDGVLPDSPLAGRQLFHAADAVPAAAAGQSSSTPIAALPPLHQLDPEVFAALPAEVRRELTAAYNRDKQQQQQQQRRQQPLKATGAAAAPAAGGHRSPGDAARKGRQQQQQQQQRGSGAAAGGSWLKGAAAAAITKQQGKKQQQHLAFVGDKRSKQGNPPAHHLDEVLTHMHQVDPEVLAELPPEVQQEVRAALLGRPRQRQQPAAAAGWGAAAAVPVQQQQQKQGQGQQRQQQQLRQVGLGRWVRQPSAAGSWSQQQQQQQQQQQLFADEPVAEILAALHTALDALAPLHAPAAAAAAAAAKQAAAASPHPGSAAAASRSSDEAFRKLHVLAEYLVQWMVARDDDLTGVRRVLKAVVQAGQQWPGFRALAEQAVAAVQRRMQQRFGFVLRL</sequence>
<dbReference type="Pfam" id="PF21999">
    <property type="entry name" value="IMS_HHH_1"/>
    <property type="match status" value="1"/>
</dbReference>
<feature type="compositionally biased region" description="Low complexity" evidence="14">
    <location>
        <begin position="1026"/>
        <end position="1059"/>
    </location>
</feature>
<dbReference type="Gene3D" id="3.40.1170.60">
    <property type="match status" value="1"/>
</dbReference>
<dbReference type="SMART" id="SM00292">
    <property type="entry name" value="BRCT"/>
    <property type="match status" value="1"/>
</dbReference>
<dbReference type="InterPro" id="IPR036775">
    <property type="entry name" value="DNA_pol_Y-fam_lit_finger_sf"/>
</dbReference>
<evidence type="ECO:0000256" key="1">
    <source>
        <dbReference type="ARBA" id="ARBA00001946"/>
    </source>
</evidence>
<comment type="cofactor">
    <cofactor evidence="1">
        <name>Mg(2+)</name>
        <dbReference type="ChEBI" id="CHEBI:18420"/>
    </cofactor>
</comment>
<dbReference type="Pfam" id="PF00533">
    <property type="entry name" value="BRCT"/>
    <property type="match status" value="1"/>
</dbReference>
<feature type="region of interest" description="Disordered" evidence="14">
    <location>
        <begin position="1371"/>
        <end position="1392"/>
    </location>
</feature>
<feature type="compositionally biased region" description="Pro residues" evidence="14">
    <location>
        <begin position="362"/>
        <end position="375"/>
    </location>
</feature>
<evidence type="ECO:0000256" key="9">
    <source>
        <dbReference type="ARBA" id="ARBA00022763"/>
    </source>
</evidence>
<keyword evidence="8" id="KW-0479">Metal-binding</keyword>
<dbReference type="SUPFAM" id="SSF52113">
    <property type="entry name" value="BRCT domain"/>
    <property type="match status" value="1"/>
</dbReference>
<evidence type="ECO:0000256" key="8">
    <source>
        <dbReference type="ARBA" id="ARBA00022723"/>
    </source>
</evidence>
<dbReference type="EMBL" id="FNXT01001022">
    <property type="protein sequence ID" value="SZX71002.1"/>
    <property type="molecule type" value="Genomic_DNA"/>
</dbReference>
<feature type="compositionally biased region" description="Low complexity" evidence="14">
    <location>
        <begin position="322"/>
        <end position="361"/>
    </location>
</feature>
<dbReference type="InterPro" id="IPR036420">
    <property type="entry name" value="BRCT_dom_sf"/>
</dbReference>
<dbReference type="Gene3D" id="6.10.250.1490">
    <property type="match status" value="1"/>
</dbReference>
<organism evidence="17 18">
    <name type="scientific">Tetradesmus obliquus</name>
    <name type="common">Green alga</name>
    <name type="synonym">Acutodesmus obliquus</name>
    <dbReference type="NCBI Taxonomy" id="3088"/>
    <lineage>
        <taxon>Eukaryota</taxon>
        <taxon>Viridiplantae</taxon>
        <taxon>Chlorophyta</taxon>
        <taxon>core chlorophytes</taxon>
        <taxon>Chlorophyceae</taxon>
        <taxon>CS clade</taxon>
        <taxon>Sphaeropleales</taxon>
        <taxon>Scenedesmaceae</taxon>
        <taxon>Tetradesmus</taxon>
    </lineage>
</organism>
<evidence type="ECO:0000256" key="13">
    <source>
        <dbReference type="ARBA" id="ARBA00023242"/>
    </source>
</evidence>
<feature type="compositionally biased region" description="Low complexity" evidence="14">
    <location>
        <begin position="1223"/>
        <end position="1247"/>
    </location>
</feature>
<feature type="domain" description="UmuC" evidence="16">
    <location>
        <begin position="533"/>
        <end position="739"/>
    </location>
</feature>
<evidence type="ECO:0000256" key="2">
    <source>
        <dbReference type="ARBA" id="ARBA00004123"/>
    </source>
</evidence>
<comment type="subcellular location">
    <subcellularLocation>
        <location evidence="2">Nucleus</location>
    </subcellularLocation>
</comment>
<dbReference type="GO" id="GO:0042276">
    <property type="term" value="P:error-prone translesion synthesis"/>
    <property type="evidence" value="ECO:0007669"/>
    <property type="project" value="TreeGrafter"/>
</dbReference>
<evidence type="ECO:0000259" key="16">
    <source>
        <dbReference type="PROSITE" id="PS50173"/>
    </source>
</evidence>
<feature type="compositionally biased region" description="Low complexity" evidence="14">
    <location>
        <begin position="396"/>
        <end position="416"/>
    </location>
</feature>
<dbReference type="Gene3D" id="3.30.1490.100">
    <property type="entry name" value="DNA polymerase, Y-family, little finger domain"/>
    <property type="match status" value="1"/>
</dbReference>
<proteinExistence type="inferred from homology"/>
<dbReference type="GO" id="GO:0003684">
    <property type="term" value="F:damaged DNA binding"/>
    <property type="evidence" value="ECO:0007669"/>
    <property type="project" value="InterPro"/>
</dbReference>
<keyword evidence="5" id="KW-0237">DNA synthesis</keyword>
<feature type="compositionally biased region" description="Pro residues" evidence="14">
    <location>
        <begin position="245"/>
        <end position="258"/>
    </location>
</feature>
<dbReference type="FunFam" id="3.40.50.10190:FF:000011">
    <property type="entry name" value="DNA repair protein REV1"/>
    <property type="match status" value="1"/>
</dbReference>
<name>A0A383W1N4_TETOB</name>
<feature type="region of interest" description="Disordered" evidence="14">
    <location>
        <begin position="950"/>
        <end position="1059"/>
    </location>
</feature>
<dbReference type="GO" id="GO:0017125">
    <property type="term" value="F:deoxycytidyl transferase activity"/>
    <property type="evidence" value="ECO:0007669"/>
    <property type="project" value="TreeGrafter"/>
</dbReference>
<feature type="region of interest" description="Disordered" evidence="14">
    <location>
        <begin position="913"/>
        <end position="936"/>
    </location>
</feature>
<reference evidence="17 18" key="1">
    <citation type="submission" date="2016-10" db="EMBL/GenBank/DDBJ databases">
        <authorList>
            <person name="Cai Z."/>
        </authorList>
    </citation>
    <scope>NUCLEOTIDE SEQUENCE [LARGE SCALE GENOMIC DNA]</scope>
</reference>
<dbReference type="InterPro" id="IPR043502">
    <property type="entry name" value="DNA/RNA_pol_sf"/>
</dbReference>
<feature type="compositionally biased region" description="Low complexity" evidence="14">
    <location>
        <begin position="1409"/>
        <end position="1419"/>
    </location>
</feature>
<keyword evidence="13" id="KW-0539">Nucleus</keyword>
<feature type="compositionally biased region" description="Low complexity" evidence="14">
    <location>
        <begin position="1260"/>
        <end position="1286"/>
    </location>
</feature>
<dbReference type="Proteomes" id="UP000256970">
    <property type="component" value="Unassembled WGS sequence"/>
</dbReference>
<keyword evidence="6" id="KW-0808">Transferase</keyword>
<comment type="similarity">
    <text evidence="3">Belongs to the DNA polymerase type-Y family.</text>
</comment>
<dbReference type="PROSITE" id="PS50172">
    <property type="entry name" value="BRCT"/>
    <property type="match status" value="1"/>
</dbReference>
<dbReference type="InterPro" id="IPR053848">
    <property type="entry name" value="IMS_HHH_1"/>
</dbReference>
<evidence type="ECO:0000313" key="18">
    <source>
        <dbReference type="Proteomes" id="UP000256970"/>
    </source>
</evidence>
<feature type="compositionally biased region" description="Low complexity" evidence="14">
    <location>
        <begin position="376"/>
        <end position="389"/>
    </location>
</feature>
<evidence type="ECO:0000256" key="5">
    <source>
        <dbReference type="ARBA" id="ARBA00022634"/>
    </source>
</evidence>
<gene>
    <name evidence="17" type="ORF">BQ4739_LOCUS11153</name>
</gene>
<keyword evidence="18" id="KW-1185">Reference proteome</keyword>
<feature type="compositionally biased region" description="Low complexity" evidence="14">
    <location>
        <begin position="222"/>
        <end position="244"/>
    </location>
</feature>
<evidence type="ECO:0000256" key="3">
    <source>
        <dbReference type="ARBA" id="ARBA00010945"/>
    </source>
</evidence>
<accession>A0A383W1N4</accession>
<evidence type="ECO:0000256" key="7">
    <source>
        <dbReference type="ARBA" id="ARBA00022695"/>
    </source>
</evidence>
<dbReference type="CDD" id="cd17719">
    <property type="entry name" value="BRCT_Rev1"/>
    <property type="match status" value="1"/>
</dbReference>
<dbReference type="GO" id="GO:0006281">
    <property type="term" value="P:DNA repair"/>
    <property type="evidence" value="ECO:0007669"/>
    <property type="project" value="UniProtKB-KW"/>
</dbReference>
<feature type="domain" description="BRCT" evidence="15">
    <location>
        <begin position="50"/>
        <end position="141"/>
    </location>
</feature>
<feature type="region of interest" description="Disordered" evidence="14">
    <location>
        <begin position="171"/>
        <end position="201"/>
    </location>
</feature>
<dbReference type="GO" id="GO:0070987">
    <property type="term" value="P:error-free translesion synthesis"/>
    <property type="evidence" value="ECO:0007669"/>
    <property type="project" value="TreeGrafter"/>
</dbReference>
<evidence type="ECO:0000256" key="10">
    <source>
        <dbReference type="ARBA" id="ARBA00022842"/>
    </source>
</evidence>
<feature type="compositionally biased region" description="Basic and acidic residues" evidence="14">
    <location>
        <begin position="11"/>
        <end position="20"/>
    </location>
</feature>
<dbReference type="PANTHER" id="PTHR45990">
    <property type="entry name" value="DNA REPAIR PROTEIN REV1"/>
    <property type="match status" value="1"/>
</dbReference>
<dbReference type="GO" id="GO:0005634">
    <property type="term" value="C:nucleus"/>
    <property type="evidence" value="ECO:0007669"/>
    <property type="project" value="UniProtKB-SubCell"/>
</dbReference>
<evidence type="ECO:0000256" key="12">
    <source>
        <dbReference type="ARBA" id="ARBA00023204"/>
    </source>
</evidence>
<feature type="region of interest" description="Disordered" evidence="14">
    <location>
        <begin position="1400"/>
        <end position="1419"/>
    </location>
</feature>
<dbReference type="PANTHER" id="PTHR45990:SF1">
    <property type="entry name" value="DNA REPAIR PROTEIN REV1"/>
    <property type="match status" value="1"/>
</dbReference>
<keyword evidence="7" id="KW-0548">Nucleotidyltransferase</keyword>
<evidence type="ECO:0000256" key="14">
    <source>
        <dbReference type="SAM" id="MobiDB-lite"/>
    </source>
</evidence>
<dbReference type="SUPFAM" id="SSF56672">
    <property type="entry name" value="DNA/RNA polymerases"/>
    <property type="match status" value="2"/>
</dbReference>
<evidence type="ECO:0000256" key="4">
    <source>
        <dbReference type="ARBA" id="ARBA00020399"/>
    </source>
</evidence>
<feature type="compositionally biased region" description="Low complexity" evidence="14">
    <location>
        <begin position="279"/>
        <end position="297"/>
    </location>
</feature>
<dbReference type="Gene3D" id="3.40.50.10190">
    <property type="entry name" value="BRCT domain"/>
    <property type="match status" value="1"/>
</dbReference>
<keyword evidence="9" id="KW-0227">DNA damage</keyword>
<evidence type="ECO:0000259" key="15">
    <source>
        <dbReference type="PROSITE" id="PS50172"/>
    </source>
</evidence>
<feature type="region of interest" description="Disordered" evidence="14">
    <location>
        <begin position="1"/>
        <end position="22"/>
    </location>
</feature>
<dbReference type="InterPro" id="IPR043128">
    <property type="entry name" value="Rev_trsase/Diguanyl_cyclase"/>
</dbReference>
<keyword evidence="12" id="KW-0234">DNA repair</keyword>
<dbReference type="Pfam" id="PF11799">
    <property type="entry name" value="IMS_C"/>
    <property type="match status" value="1"/>
</dbReference>
<feature type="region of interest" description="Disordered" evidence="14">
    <location>
        <begin position="1217"/>
        <end position="1315"/>
    </location>
</feature>
<protein>
    <recommendedName>
        <fullName evidence="4">DNA repair protein REV1</fullName>
    </recommendedName>
</protein>
<dbReference type="SUPFAM" id="SSF100879">
    <property type="entry name" value="Lesion bypass DNA polymerase (Y-family), little finger domain"/>
    <property type="match status" value="1"/>
</dbReference>
<evidence type="ECO:0000313" key="17">
    <source>
        <dbReference type="EMBL" id="SZX71002.1"/>
    </source>
</evidence>
<dbReference type="Gene3D" id="6.10.250.1630">
    <property type="match status" value="2"/>
</dbReference>
<dbReference type="Pfam" id="PF00817">
    <property type="entry name" value="IMS"/>
    <property type="match status" value="2"/>
</dbReference>
<dbReference type="GO" id="GO:0046872">
    <property type="term" value="F:metal ion binding"/>
    <property type="evidence" value="ECO:0007669"/>
    <property type="project" value="UniProtKB-KW"/>
</dbReference>
<keyword evidence="11" id="KW-0238">DNA-binding</keyword>
<dbReference type="FunFam" id="3.30.1490.100:FF:000001">
    <property type="entry name" value="DNA repair protein REV1"/>
    <property type="match status" value="1"/>
</dbReference>
<dbReference type="InterPro" id="IPR017961">
    <property type="entry name" value="DNA_pol_Y-fam_little_finger"/>
</dbReference>
<dbReference type="PROSITE" id="PS50173">
    <property type="entry name" value="UMUC"/>
    <property type="match status" value="1"/>
</dbReference>
<feature type="compositionally biased region" description="Low complexity" evidence="14">
    <location>
        <begin position="259"/>
        <end position="272"/>
    </location>
</feature>
<dbReference type="GO" id="GO:0003887">
    <property type="term" value="F:DNA-directed DNA polymerase activity"/>
    <property type="evidence" value="ECO:0007669"/>
    <property type="project" value="InterPro"/>
</dbReference>
<evidence type="ECO:0000256" key="6">
    <source>
        <dbReference type="ARBA" id="ARBA00022679"/>
    </source>
</evidence>
<dbReference type="InterPro" id="IPR001126">
    <property type="entry name" value="UmuC"/>
</dbReference>
<keyword evidence="10" id="KW-0460">Magnesium</keyword>
<dbReference type="InterPro" id="IPR001357">
    <property type="entry name" value="BRCT_dom"/>
</dbReference>
<feature type="region of interest" description="Disordered" evidence="14">
    <location>
        <begin position="222"/>
        <end position="435"/>
    </location>
</feature>
<dbReference type="Gene3D" id="1.10.150.20">
    <property type="entry name" value="5' to 3' exonuclease, C-terminal subdomain"/>
    <property type="match status" value="1"/>
</dbReference>
<dbReference type="Gene3D" id="3.30.70.270">
    <property type="match status" value="1"/>
</dbReference>
<evidence type="ECO:0000256" key="11">
    <source>
        <dbReference type="ARBA" id="ARBA00023125"/>
    </source>
</evidence>
<dbReference type="STRING" id="3088.A0A383W1N4"/>